<organism evidence="1 2">
    <name type="scientific">Salix koriyanagi</name>
    <dbReference type="NCBI Taxonomy" id="2511006"/>
    <lineage>
        <taxon>Eukaryota</taxon>
        <taxon>Viridiplantae</taxon>
        <taxon>Streptophyta</taxon>
        <taxon>Embryophyta</taxon>
        <taxon>Tracheophyta</taxon>
        <taxon>Spermatophyta</taxon>
        <taxon>Magnoliopsida</taxon>
        <taxon>eudicotyledons</taxon>
        <taxon>Gunneridae</taxon>
        <taxon>Pentapetalae</taxon>
        <taxon>rosids</taxon>
        <taxon>fabids</taxon>
        <taxon>Malpighiales</taxon>
        <taxon>Salicaceae</taxon>
        <taxon>Saliceae</taxon>
        <taxon>Salix</taxon>
    </lineage>
</organism>
<dbReference type="EMBL" id="JAPFFM010000009">
    <property type="protein sequence ID" value="KAJ6746249.1"/>
    <property type="molecule type" value="Genomic_DNA"/>
</dbReference>
<evidence type="ECO:0000313" key="1">
    <source>
        <dbReference type="EMBL" id="KAJ6746249.1"/>
    </source>
</evidence>
<name>A0A9Q0ZTH0_9ROSI</name>
<accession>A0A9Q0ZTH0</accession>
<reference evidence="1" key="1">
    <citation type="submission" date="2022-11" db="EMBL/GenBank/DDBJ databases">
        <authorList>
            <person name="Hyden B.L."/>
            <person name="Feng K."/>
            <person name="Yates T."/>
            <person name="Jawdy S."/>
            <person name="Smart L.B."/>
            <person name="Muchero W."/>
        </authorList>
    </citation>
    <scope>NUCLEOTIDE SEQUENCE</scope>
    <source>
        <tissue evidence="1">Shoot tip</tissue>
    </source>
</reference>
<sequence length="55" mass="6061">MVRDAGAVFTWGTEACVTFVMRIFAKQMGVLGLSGGFCIAKSSPLPFRLLPPWLW</sequence>
<evidence type="ECO:0000313" key="2">
    <source>
        <dbReference type="Proteomes" id="UP001151752"/>
    </source>
</evidence>
<dbReference type="Proteomes" id="UP001151752">
    <property type="component" value="Chromosome 6"/>
</dbReference>
<gene>
    <name evidence="1" type="ORF">OIU74_028843</name>
</gene>
<proteinExistence type="predicted"/>
<keyword evidence="2" id="KW-1185">Reference proteome</keyword>
<dbReference type="AlphaFoldDB" id="A0A9Q0ZTH0"/>
<reference evidence="1" key="2">
    <citation type="journal article" date="2023" name="Int. J. Mol. Sci.">
        <title>De Novo Assembly and Annotation of 11 Diverse Shrub Willow (Salix) Genomes Reveals Novel Gene Organization in Sex-Linked Regions.</title>
        <authorList>
            <person name="Hyden B."/>
            <person name="Feng K."/>
            <person name="Yates T.B."/>
            <person name="Jawdy S."/>
            <person name="Cereghino C."/>
            <person name="Smart L.B."/>
            <person name="Muchero W."/>
        </authorList>
    </citation>
    <scope>NUCLEOTIDE SEQUENCE</scope>
    <source>
        <tissue evidence="1">Shoot tip</tissue>
    </source>
</reference>
<comment type="caution">
    <text evidence="1">The sequence shown here is derived from an EMBL/GenBank/DDBJ whole genome shotgun (WGS) entry which is preliminary data.</text>
</comment>
<protein>
    <submittedName>
        <fullName evidence="1">Uncharacterized protein</fullName>
    </submittedName>
</protein>